<feature type="compositionally biased region" description="Low complexity" evidence="7">
    <location>
        <begin position="134"/>
        <end position="145"/>
    </location>
</feature>
<evidence type="ECO:0000256" key="7">
    <source>
        <dbReference type="SAM" id="MobiDB-lite"/>
    </source>
</evidence>
<dbReference type="GO" id="GO:0005829">
    <property type="term" value="C:cytosol"/>
    <property type="evidence" value="ECO:0007669"/>
    <property type="project" value="TreeGrafter"/>
</dbReference>
<comment type="subcellular location">
    <subcellularLocation>
        <location evidence="1 6">Nucleus</location>
    </subcellularLocation>
</comment>
<accession>A0A0W0F4A0</accession>
<evidence type="ECO:0000256" key="2">
    <source>
        <dbReference type="ARBA" id="ARBA00022574"/>
    </source>
</evidence>
<feature type="region of interest" description="Disordered" evidence="7">
    <location>
        <begin position="492"/>
        <end position="594"/>
    </location>
</feature>
<evidence type="ECO:0000256" key="4">
    <source>
        <dbReference type="ARBA" id="ARBA00022737"/>
    </source>
</evidence>
<evidence type="ECO:0000256" key="5">
    <source>
        <dbReference type="ARBA" id="ARBA00023242"/>
    </source>
</evidence>
<dbReference type="GO" id="GO:0005634">
    <property type="term" value="C:nucleus"/>
    <property type="evidence" value="ECO:0007669"/>
    <property type="project" value="UniProtKB-SubCell"/>
</dbReference>
<comment type="pathway">
    <text evidence="6">tRNA modification; N(7)-methylguanine-tRNA biosynthesis.</text>
</comment>
<dbReference type="SMART" id="SM00320">
    <property type="entry name" value="WD40"/>
    <property type="match status" value="3"/>
</dbReference>
<evidence type="ECO:0000313" key="9">
    <source>
        <dbReference type="Proteomes" id="UP000054988"/>
    </source>
</evidence>
<feature type="region of interest" description="Disordered" evidence="7">
    <location>
        <begin position="303"/>
        <end position="339"/>
    </location>
</feature>
<evidence type="ECO:0000313" key="8">
    <source>
        <dbReference type="EMBL" id="KTB31171.1"/>
    </source>
</evidence>
<dbReference type="PANTHER" id="PTHR16288:SF0">
    <property type="entry name" value="TRNA (GUANINE-N(7)-)-METHYLTRANSFERASE NON-CATALYTIC SUBUNIT WDR4"/>
    <property type="match status" value="1"/>
</dbReference>
<comment type="caution">
    <text evidence="8">The sequence shown here is derived from an EMBL/GenBank/DDBJ whole genome shotgun (WGS) entry which is preliminary data.</text>
</comment>
<feature type="compositionally biased region" description="Basic and acidic residues" evidence="7">
    <location>
        <begin position="171"/>
        <end position="182"/>
    </location>
</feature>
<dbReference type="GO" id="GO:0106004">
    <property type="term" value="P:tRNA (guanine-N7)-methylation"/>
    <property type="evidence" value="ECO:0007669"/>
    <property type="project" value="UniProtKB-UniRule"/>
</dbReference>
<evidence type="ECO:0000256" key="3">
    <source>
        <dbReference type="ARBA" id="ARBA00022694"/>
    </source>
</evidence>
<dbReference type="AlphaFoldDB" id="A0A0W0F4A0"/>
<dbReference type="SUPFAM" id="SSF50978">
    <property type="entry name" value="WD40 repeat-like"/>
    <property type="match status" value="1"/>
</dbReference>
<dbReference type="HAMAP" id="MF_03056">
    <property type="entry name" value="TRM82"/>
    <property type="match status" value="1"/>
</dbReference>
<name>A0A0W0F4A0_MONRR</name>
<dbReference type="Gene3D" id="2.130.10.10">
    <property type="entry name" value="YVTN repeat-like/Quinoprotein amine dehydrogenase"/>
    <property type="match status" value="2"/>
</dbReference>
<feature type="compositionally biased region" description="Basic and acidic residues" evidence="7">
    <location>
        <begin position="512"/>
        <end position="557"/>
    </location>
</feature>
<gene>
    <name evidence="8" type="ORF">WG66_16233</name>
</gene>
<organism evidence="8 9">
    <name type="scientific">Moniliophthora roreri</name>
    <name type="common">Frosty pod rot fungus</name>
    <name type="synonym">Monilia roreri</name>
    <dbReference type="NCBI Taxonomy" id="221103"/>
    <lineage>
        <taxon>Eukaryota</taxon>
        <taxon>Fungi</taxon>
        <taxon>Dikarya</taxon>
        <taxon>Basidiomycota</taxon>
        <taxon>Agaricomycotina</taxon>
        <taxon>Agaricomycetes</taxon>
        <taxon>Agaricomycetidae</taxon>
        <taxon>Agaricales</taxon>
        <taxon>Marasmiineae</taxon>
        <taxon>Marasmiaceae</taxon>
        <taxon>Moniliophthora</taxon>
    </lineage>
</organism>
<dbReference type="GO" id="GO:0043527">
    <property type="term" value="C:tRNA methyltransferase complex"/>
    <property type="evidence" value="ECO:0007669"/>
    <property type="project" value="TreeGrafter"/>
</dbReference>
<proteinExistence type="inferred from homology"/>
<dbReference type="Proteomes" id="UP000054988">
    <property type="component" value="Unassembled WGS sequence"/>
</dbReference>
<dbReference type="InterPro" id="IPR028884">
    <property type="entry name" value="Trm82"/>
</dbReference>
<dbReference type="InterPro" id="IPR036322">
    <property type="entry name" value="WD40_repeat_dom_sf"/>
</dbReference>
<dbReference type="eggNOG" id="KOG3914">
    <property type="taxonomic scope" value="Eukaryota"/>
</dbReference>
<dbReference type="UniPathway" id="UPA00989"/>
<protein>
    <submittedName>
        <fullName evidence="8">Uncharacterized protein</fullName>
    </submittedName>
</protein>
<comment type="similarity">
    <text evidence="6">Belongs to the WD repeat TRM82 family.</text>
</comment>
<keyword evidence="3 6" id="KW-0819">tRNA processing</keyword>
<keyword evidence="4 6" id="KW-0677">Repeat</keyword>
<keyword evidence="5 6" id="KW-0539">Nucleus</keyword>
<dbReference type="InterPro" id="IPR001680">
    <property type="entry name" value="WD40_rpt"/>
</dbReference>
<dbReference type="EMBL" id="LATX01002348">
    <property type="protein sequence ID" value="KTB31171.1"/>
    <property type="molecule type" value="Genomic_DNA"/>
</dbReference>
<sequence>MTDSYLPHSILLFNGTKTLLVASGQHIQLIDAQIGNVTSSTINASADVKNSLSKSGPIRYIAVDSLQRHFLTLGDDKKLKVWKLEGLELLHERELPKRPMSACFTADDQTIVVADKFGDVFSYTLHPSKPDTMATSEASAADASAPETKSESEQELEADTSKKKKSKKQRQKENPPHPRDSTASHVNPSNGTLILGHTSMLTSLLLTQDEKYIITTDRDEHIRVSWYPQGYIIETYCLGCSQFISCLHIPPSQPSLLISGGGDPELKVWDWFSGQLKFNIPILDSVKKYIQVTVQPYIRKKARQNANAGPDADESMADGTATPDEEVSESPAPGQSEEQIPGETILVVHKISTVERHGNIFIVFSVVGASAIFVTEFSSSSSPSAVQALSLDHPVLDFIVDDSGLIWATVDVTLTRARVSWDGKTIPTSTPSSSIVVPVRLAEVNNDRTVTEPSLDSLPVPTRSILETLNSKCLLPASSTDLSALNLYSSLTSLPKNNRSGEDGEGDEDVEEGKPKQKQEKRAQGITRDLGKGKKEEGKTRSKMAVAERKRMLEGGEVKGTQEAGNVKADEGRQTKRPRSEVGSADVTMTESEG</sequence>
<comment type="function">
    <text evidence="6">Required for the formation of N(7)-methylguanine at position 46 (m7G46) in tRNA. In the complex, it is required to stabilize and induce conformational changes of the catalytic subunit.</text>
</comment>
<dbReference type="PANTHER" id="PTHR16288">
    <property type="entry name" value="WD40 REPEAT PROTEIN 4"/>
    <property type="match status" value="1"/>
</dbReference>
<keyword evidence="2 6" id="KW-0853">WD repeat</keyword>
<feature type="region of interest" description="Disordered" evidence="7">
    <location>
        <begin position="128"/>
        <end position="189"/>
    </location>
</feature>
<evidence type="ECO:0000256" key="6">
    <source>
        <dbReference type="HAMAP-Rule" id="MF_03056"/>
    </source>
</evidence>
<dbReference type="InterPro" id="IPR015943">
    <property type="entry name" value="WD40/YVTN_repeat-like_dom_sf"/>
</dbReference>
<reference evidence="8 9" key="1">
    <citation type="submission" date="2015-12" db="EMBL/GenBank/DDBJ databases">
        <title>Draft genome sequence of Moniliophthora roreri, the causal agent of frosty pod rot of cacao.</title>
        <authorList>
            <person name="Aime M.C."/>
            <person name="Diaz-Valderrama J.R."/>
            <person name="Kijpornyongpan T."/>
            <person name="Phillips-Mora W."/>
        </authorList>
    </citation>
    <scope>NUCLEOTIDE SEQUENCE [LARGE SCALE GENOMIC DNA]</scope>
    <source>
        <strain evidence="8 9">MCA 2952</strain>
    </source>
</reference>
<feature type="compositionally biased region" description="Basic and acidic residues" evidence="7">
    <location>
        <begin position="568"/>
        <end position="580"/>
    </location>
</feature>
<evidence type="ECO:0000256" key="1">
    <source>
        <dbReference type="ARBA" id="ARBA00004123"/>
    </source>
</evidence>